<evidence type="ECO:0000256" key="1">
    <source>
        <dbReference type="ARBA" id="ARBA00022614"/>
    </source>
</evidence>
<evidence type="ECO:0000259" key="7">
    <source>
        <dbReference type="PROSITE" id="PS50835"/>
    </source>
</evidence>
<feature type="compositionally biased region" description="Basic and acidic residues" evidence="5">
    <location>
        <begin position="524"/>
        <end position="542"/>
    </location>
</feature>
<feature type="compositionally biased region" description="Polar residues" evidence="5">
    <location>
        <begin position="764"/>
        <end position="774"/>
    </location>
</feature>
<sequence>MAETSISDQDMHPSNTHLHFVENQSSHHRATQWIYQKHRRAGSTPVLHLSILFLLLQASPAAGQQRAALKCSINSPQTRANCSSQGLTIVPFGLHNNLRTLDLSGNNFTVLPRNSFLSYAYLKDLYLRNNSMQELEEASLRDLHYLKVLDLTNNKLEEVPTTALAPVAGSLEELLLAGNKIYQLPPLAFSELTRLQHLDLSGNSIYQVRYQAFSGLHSLLVLKLRHNAIKTLPVNAFEDFPDNMIQVQLYDNRWFCDCQLRWLRLWMNNTDAAVWNSTGYHVRCDGPSIVRDTSLDSRTLDELACEVQMKTSGATHELVEGTDTSLLCKYSSVPQAEAKWLRNSDIIDVEPVRKEHTGDGPAAIAVVPSPPLPKSFDNSKFQIRTWTTLGYHNELTQISQLLIRDFRYEDIARYKCFVQNIRGGASTEYRLTLEGVAFDSVTVSQPSGRMSETGGGVDTRSIVIAVAVVCGIVIIVAVSVLVLCSVSRMQRRKREKREAIEETVKQHFIENSEVVTNGDASGMQDHKSSMEDHLDGRHDDQRSFSNNTNDSAATALRRPFDLGGDGDEAEPPYIFQQPGSPFNNGNTYVSFGSELTDPGDFNVVPPMGTLGRGGQHPSLQQNPRHIASSRGYESSHAGSGTPLLDRCTPSILDSDEPIEDYAQYPVYDSLTNTLQRPNGETSSIYGGSLHHPLHRNEGIYGGSLRQGEGIYGGSLHQYPMRTPNHGEPIYGGSLRNGGGPHADPAKRLSSFHYPPTANFPLPRTPTNARPSSTLPAPVPRYADYRNG</sequence>
<feature type="region of interest" description="Disordered" evidence="5">
    <location>
        <begin position="517"/>
        <end position="569"/>
    </location>
</feature>
<dbReference type="SMART" id="SM00364">
    <property type="entry name" value="LRR_BAC"/>
    <property type="match status" value="4"/>
</dbReference>
<evidence type="ECO:0000256" key="5">
    <source>
        <dbReference type="SAM" id="MobiDB-lite"/>
    </source>
</evidence>
<dbReference type="InterPro" id="IPR032675">
    <property type="entry name" value="LRR_dom_sf"/>
</dbReference>
<dbReference type="InterPro" id="IPR013783">
    <property type="entry name" value="Ig-like_fold"/>
</dbReference>
<feature type="domain" description="Ig-like" evidence="7">
    <location>
        <begin position="287"/>
        <end position="432"/>
    </location>
</feature>
<dbReference type="Gene3D" id="2.60.40.10">
    <property type="entry name" value="Immunoglobulins"/>
    <property type="match status" value="1"/>
</dbReference>
<keyword evidence="6" id="KW-0812">Transmembrane</keyword>
<dbReference type="AlphaFoldDB" id="A0A433TVN4"/>
<dbReference type="InterPro" id="IPR001611">
    <property type="entry name" value="Leu-rich_rpt"/>
</dbReference>
<evidence type="ECO:0000256" key="6">
    <source>
        <dbReference type="SAM" id="Phobius"/>
    </source>
</evidence>
<dbReference type="SMART" id="SM00409">
    <property type="entry name" value="IG"/>
    <property type="match status" value="1"/>
</dbReference>
<protein>
    <recommendedName>
        <fullName evidence="7">Ig-like domain-containing protein</fullName>
    </recommendedName>
</protein>
<reference evidence="8 9" key="1">
    <citation type="submission" date="2019-01" db="EMBL/GenBank/DDBJ databases">
        <title>A draft genome assembly of the solar-powered sea slug Elysia chlorotica.</title>
        <authorList>
            <person name="Cai H."/>
            <person name="Li Q."/>
            <person name="Fang X."/>
            <person name="Li J."/>
            <person name="Curtis N.E."/>
            <person name="Altenburger A."/>
            <person name="Shibata T."/>
            <person name="Feng M."/>
            <person name="Maeda T."/>
            <person name="Schwartz J.A."/>
            <person name="Shigenobu S."/>
            <person name="Lundholm N."/>
            <person name="Nishiyama T."/>
            <person name="Yang H."/>
            <person name="Hasebe M."/>
            <person name="Li S."/>
            <person name="Pierce S.K."/>
            <person name="Wang J."/>
        </authorList>
    </citation>
    <scope>NUCLEOTIDE SEQUENCE [LARGE SCALE GENOMIC DNA]</scope>
    <source>
        <strain evidence="8">EC2010</strain>
        <tissue evidence="8">Whole organism of an adult</tissue>
    </source>
</reference>
<evidence type="ECO:0000313" key="9">
    <source>
        <dbReference type="Proteomes" id="UP000271974"/>
    </source>
</evidence>
<name>A0A433TVN4_ELYCH</name>
<dbReference type="OrthoDB" id="6287768at2759"/>
<dbReference type="InterPro" id="IPR036179">
    <property type="entry name" value="Ig-like_dom_sf"/>
</dbReference>
<dbReference type="PANTHER" id="PTHR24366">
    <property type="entry name" value="IG(IMMUNOGLOBULIN) AND LRR(LEUCINE RICH REPEAT) DOMAINS"/>
    <property type="match status" value="1"/>
</dbReference>
<keyword evidence="1" id="KW-0433">Leucine-rich repeat</keyword>
<dbReference type="SUPFAM" id="SSF48726">
    <property type="entry name" value="Immunoglobulin"/>
    <property type="match status" value="1"/>
</dbReference>
<dbReference type="SMART" id="SM00082">
    <property type="entry name" value="LRRCT"/>
    <property type="match status" value="1"/>
</dbReference>
<dbReference type="Proteomes" id="UP000271974">
    <property type="component" value="Unassembled WGS sequence"/>
</dbReference>
<accession>A0A433TVN4</accession>
<gene>
    <name evidence="8" type="ORF">EGW08_006617</name>
</gene>
<dbReference type="PROSITE" id="PS51450">
    <property type="entry name" value="LRR"/>
    <property type="match status" value="2"/>
</dbReference>
<keyword evidence="2" id="KW-0732">Signal</keyword>
<dbReference type="InterPro" id="IPR003599">
    <property type="entry name" value="Ig_sub"/>
</dbReference>
<evidence type="ECO:0000256" key="2">
    <source>
        <dbReference type="ARBA" id="ARBA00022729"/>
    </source>
</evidence>
<dbReference type="PROSITE" id="PS50835">
    <property type="entry name" value="IG_LIKE"/>
    <property type="match status" value="1"/>
</dbReference>
<keyword evidence="6" id="KW-1133">Transmembrane helix</keyword>
<feature type="transmembrane region" description="Helical" evidence="6">
    <location>
        <begin position="462"/>
        <end position="486"/>
    </location>
</feature>
<dbReference type="SUPFAM" id="SSF52058">
    <property type="entry name" value="L domain-like"/>
    <property type="match status" value="1"/>
</dbReference>
<keyword evidence="3" id="KW-0677">Repeat</keyword>
<organism evidence="8 9">
    <name type="scientific">Elysia chlorotica</name>
    <name type="common">Eastern emerald elysia</name>
    <name type="synonym">Sea slug</name>
    <dbReference type="NCBI Taxonomy" id="188477"/>
    <lineage>
        <taxon>Eukaryota</taxon>
        <taxon>Metazoa</taxon>
        <taxon>Spiralia</taxon>
        <taxon>Lophotrochozoa</taxon>
        <taxon>Mollusca</taxon>
        <taxon>Gastropoda</taxon>
        <taxon>Heterobranchia</taxon>
        <taxon>Euthyneura</taxon>
        <taxon>Panpulmonata</taxon>
        <taxon>Sacoglossa</taxon>
        <taxon>Placobranchoidea</taxon>
        <taxon>Plakobranchidae</taxon>
        <taxon>Elysia</taxon>
    </lineage>
</organism>
<keyword evidence="4" id="KW-1015">Disulfide bond</keyword>
<proteinExistence type="predicted"/>
<comment type="caution">
    <text evidence="8">The sequence shown here is derived from an EMBL/GenBank/DDBJ whole genome shotgun (WGS) entry which is preliminary data.</text>
</comment>
<evidence type="ECO:0000256" key="3">
    <source>
        <dbReference type="ARBA" id="ARBA00022737"/>
    </source>
</evidence>
<dbReference type="SMART" id="SM00369">
    <property type="entry name" value="LRR_TYP"/>
    <property type="match status" value="5"/>
</dbReference>
<evidence type="ECO:0000313" key="8">
    <source>
        <dbReference type="EMBL" id="RUS85605.1"/>
    </source>
</evidence>
<dbReference type="InterPro" id="IPR000483">
    <property type="entry name" value="Cys-rich_flank_reg_C"/>
</dbReference>
<keyword evidence="6" id="KW-0472">Membrane</keyword>
<evidence type="ECO:0000256" key="4">
    <source>
        <dbReference type="ARBA" id="ARBA00023157"/>
    </source>
</evidence>
<dbReference type="STRING" id="188477.A0A433TVN4"/>
<dbReference type="Gene3D" id="3.80.10.10">
    <property type="entry name" value="Ribonuclease Inhibitor"/>
    <property type="match status" value="2"/>
</dbReference>
<dbReference type="InterPro" id="IPR003591">
    <property type="entry name" value="Leu-rich_rpt_typical-subtyp"/>
</dbReference>
<feature type="region of interest" description="Disordered" evidence="5">
    <location>
        <begin position="733"/>
        <end position="787"/>
    </location>
</feature>
<dbReference type="Pfam" id="PF13855">
    <property type="entry name" value="LRR_8"/>
    <property type="match status" value="2"/>
</dbReference>
<dbReference type="EMBL" id="RQTK01000164">
    <property type="protein sequence ID" value="RUS85605.1"/>
    <property type="molecule type" value="Genomic_DNA"/>
</dbReference>
<keyword evidence="9" id="KW-1185">Reference proteome</keyword>
<dbReference type="InterPro" id="IPR007110">
    <property type="entry name" value="Ig-like_dom"/>
</dbReference>
<feature type="compositionally biased region" description="Polar residues" evidence="5">
    <location>
        <begin position="543"/>
        <end position="552"/>
    </location>
</feature>
<dbReference type="PANTHER" id="PTHR24366:SF170">
    <property type="entry name" value="RE50361P"/>
    <property type="match status" value="1"/>
</dbReference>